<organism evidence="1 2">
    <name type="scientific">Aerosakkonema funiforme FACHB-1375</name>
    <dbReference type="NCBI Taxonomy" id="2949571"/>
    <lineage>
        <taxon>Bacteria</taxon>
        <taxon>Bacillati</taxon>
        <taxon>Cyanobacteriota</taxon>
        <taxon>Cyanophyceae</taxon>
        <taxon>Oscillatoriophycideae</taxon>
        <taxon>Aerosakkonematales</taxon>
        <taxon>Aerosakkonemataceae</taxon>
        <taxon>Aerosakkonema</taxon>
    </lineage>
</organism>
<reference evidence="1" key="1">
    <citation type="journal article" date="2015" name="ISME J.">
        <title>Draft Genome Sequence of Streptomyces incarnatus NRRL8089, which Produces the Nucleoside Antibiotic Sinefungin.</title>
        <authorList>
            <person name="Oshima K."/>
            <person name="Hattori M."/>
            <person name="Shimizu H."/>
            <person name="Fukuda K."/>
            <person name="Nemoto M."/>
            <person name="Inagaki K."/>
            <person name="Tamura T."/>
        </authorList>
    </citation>
    <scope>NUCLEOTIDE SEQUENCE</scope>
    <source>
        <strain evidence="1">FACHB-1375</strain>
    </source>
</reference>
<dbReference type="AlphaFoldDB" id="A0A926VBR6"/>
<evidence type="ECO:0000313" key="1">
    <source>
        <dbReference type="EMBL" id="MBD2180630.1"/>
    </source>
</evidence>
<proteinExistence type="predicted"/>
<reference evidence="1" key="2">
    <citation type="submission" date="2020-08" db="EMBL/GenBank/DDBJ databases">
        <authorList>
            <person name="Chen M."/>
            <person name="Teng W."/>
            <person name="Zhao L."/>
            <person name="Hu C."/>
            <person name="Zhou Y."/>
            <person name="Han B."/>
            <person name="Song L."/>
            <person name="Shu W."/>
        </authorList>
    </citation>
    <scope>NUCLEOTIDE SEQUENCE</scope>
    <source>
        <strain evidence="1">FACHB-1375</strain>
    </source>
</reference>
<name>A0A926VBR6_9CYAN</name>
<protein>
    <submittedName>
        <fullName evidence="1">Uncharacterized protein</fullName>
    </submittedName>
</protein>
<comment type="caution">
    <text evidence="1">The sequence shown here is derived from an EMBL/GenBank/DDBJ whole genome shotgun (WGS) entry which is preliminary data.</text>
</comment>
<accession>A0A926VBR6</accession>
<keyword evidence="2" id="KW-1185">Reference proteome</keyword>
<sequence>MKIKWTRVVLVISILVLSVKKGWLSVPSIPSIPNLLSKALIGVSLKHQTNKPQLVRVNTNLTDEDIWSEVSISKQDPAVKKAPQCNTPKDKFSSLMYVQGLGGNYCRETVNQDRNKL</sequence>
<gene>
    <name evidence="1" type="ORF">H6G03_05850</name>
</gene>
<evidence type="ECO:0000313" key="2">
    <source>
        <dbReference type="Proteomes" id="UP000641646"/>
    </source>
</evidence>
<dbReference type="RefSeq" id="WP_190463030.1">
    <property type="nucleotide sequence ID" value="NZ_JACJPW010000010.1"/>
</dbReference>
<dbReference type="EMBL" id="JACJPW010000010">
    <property type="protein sequence ID" value="MBD2180630.1"/>
    <property type="molecule type" value="Genomic_DNA"/>
</dbReference>
<dbReference type="Proteomes" id="UP000641646">
    <property type="component" value="Unassembled WGS sequence"/>
</dbReference>